<dbReference type="EMBL" id="JAUESC010000004">
    <property type="protein sequence ID" value="KAK0594803.1"/>
    <property type="molecule type" value="Genomic_DNA"/>
</dbReference>
<gene>
    <name evidence="2" type="ORF">LWI29_000703</name>
</gene>
<reference evidence="2" key="2">
    <citation type="submission" date="2023-06" db="EMBL/GenBank/DDBJ databases">
        <authorList>
            <person name="Swenson N.G."/>
            <person name="Wegrzyn J.L."/>
            <person name="Mcevoy S.L."/>
        </authorList>
    </citation>
    <scope>NUCLEOTIDE SEQUENCE</scope>
    <source>
        <strain evidence="2">NS2018</strain>
        <tissue evidence="2">Leaf</tissue>
    </source>
</reference>
<evidence type="ECO:0000313" key="2">
    <source>
        <dbReference type="EMBL" id="KAK0594803.1"/>
    </source>
</evidence>
<accession>A0AA39SQ70</accession>
<feature type="region of interest" description="Disordered" evidence="1">
    <location>
        <begin position="37"/>
        <end position="117"/>
    </location>
</feature>
<organism evidence="2 3">
    <name type="scientific">Acer saccharum</name>
    <name type="common">Sugar maple</name>
    <dbReference type="NCBI Taxonomy" id="4024"/>
    <lineage>
        <taxon>Eukaryota</taxon>
        <taxon>Viridiplantae</taxon>
        <taxon>Streptophyta</taxon>
        <taxon>Embryophyta</taxon>
        <taxon>Tracheophyta</taxon>
        <taxon>Spermatophyta</taxon>
        <taxon>Magnoliopsida</taxon>
        <taxon>eudicotyledons</taxon>
        <taxon>Gunneridae</taxon>
        <taxon>Pentapetalae</taxon>
        <taxon>rosids</taxon>
        <taxon>malvids</taxon>
        <taxon>Sapindales</taxon>
        <taxon>Sapindaceae</taxon>
        <taxon>Hippocastanoideae</taxon>
        <taxon>Acereae</taxon>
        <taxon>Acer</taxon>
    </lineage>
</organism>
<proteinExistence type="predicted"/>
<dbReference type="AlphaFoldDB" id="A0AA39SQ70"/>
<comment type="caution">
    <text evidence="2">The sequence shown here is derived from an EMBL/GenBank/DDBJ whole genome shotgun (WGS) entry which is preliminary data.</text>
</comment>
<reference evidence="2" key="1">
    <citation type="journal article" date="2022" name="Plant J.">
        <title>Strategies of tolerance reflected in two North American maple genomes.</title>
        <authorList>
            <person name="McEvoy S.L."/>
            <person name="Sezen U.U."/>
            <person name="Trouern-Trend A."/>
            <person name="McMahon S.M."/>
            <person name="Schaberg P.G."/>
            <person name="Yang J."/>
            <person name="Wegrzyn J.L."/>
            <person name="Swenson N.G."/>
        </authorList>
    </citation>
    <scope>NUCLEOTIDE SEQUENCE</scope>
    <source>
        <strain evidence="2">NS2018</strain>
    </source>
</reference>
<protein>
    <submittedName>
        <fullName evidence="2">Uncharacterized protein</fullName>
    </submittedName>
</protein>
<keyword evidence="3" id="KW-1185">Reference proteome</keyword>
<feature type="compositionally biased region" description="Basic and acidic residues" evidence="1">
    <location>
        <begin position="37"/>
        <end position="68"/>
    </location>
</feature>
<dbReference type="Proteomes" id="UP001168877">
    <property type="component" value="Unassembled WGS sequence"/>
</dbReference>
<sequence>MGGSLQNHKWVSGFSSFTAYNIEEASFCVESDLRTSEFSDGNRRDFGRNGREVNVENRETIVEQENEKKKSKRPKRAGPYGLPRKLGRIRSGPQRTRCGPSPARRRAAERAKGCWSAGPARHGTWIRRIIAGGLESGPVR</sequence>
<name>A0AA39SQ70_ACESA</name>
<evidence type="ECO:0000256" key="1">
    <source>
        <dbReference type="SAM" id="MobiDB-lite"/>
    </source>
</evidence>
<evidence type="ECO:0000313" key="3">
    <source>
        <dbReference type="Proteomes" id="UP001168877"/>
    </source>
</evidence>